<evidence type="ECO:0000256" key="3">
    <source>
        <dbReference type="ARBA" id="ARBA00022452"/>
    </source>
</evidence>
<dbReference type="NCBIfam" id="TIGR04057">
    <property type="entry name" value="SusC_RagA_signa"/>
    <property type="match status" value="1"/>
</dbReference>
<dbReference type="InterPro" id="IPR023997">
    <property type="entry name" value="TonB-dep_OMP_SusC/RagA_CS"/>
</dbReference>
<keyword evidence="8" id="KW-0732">Signal</keyword>
<keyword evidence="11" id="KW-1185">Reference proteome</keyword>
<comment type="similarity">
    <text evidence="7">Belongs to the TonB-dependent receptor family.</text>
</comment>
<keyword evidence="4 7" id="KW-0812">Transmembrane</keyword>
<dbReference type="PROSITE" id="PS52016">
    <property type="entry name" value="TONB_DEPENDENT_REC_3"/>
    <property type="match status" value="1"/>
</dbReference>
<dbReference type="InterPro" id="IPR008969">
    <property type="entry name" value="CarboxyPept-like_regulatory"/>
</dbReference>
<dbReference type="InterPro" id="IPR036942">
    <property type="entry name" value="Beta-barrel_TonB_sf"/>
</dbReference>
<evidence type="ECO:0000256" key="4">
    <source>
        <dbReference type="ARBA" id="ARBA00022692"/>
    </source>
</evidence>
<evidence type="ECO:0000256" key="8">
    <source>
        <dbReference type="SAM" id="SignalP"/>
    </source>
</evidence>
<dbReference type="Pfam" id="PF07715">
    <property type="entry name" value="Plug"/>
    <property type="match status" value="1"/>
</dbReference>
<dbReference type="RefSeq" id="WP_379015724.1">
    <property type="nucleotide sequence ID" value="NZ_JBHSDC010000029.1"/>
</dbReference>
<dbReference type="Gene3D" id="2.170.130.10">
    <property type="entry name" value="TonB-dependent receptor, plug domain"/>
    <property type="match status" value="1"/>
</dbReference>
<proteinExistence type="inferred from homology"/>
<evidence type="ECO:0000256" key="5">
    <source>
        <dbReference type="ARBA" id="ARBA00023136"/>
    </source>
</evidence>
<name>A0ABV8PZY4_9BACT</name>
<dbReference type="SUPFAM" id="SSF49464">
    <property type="entry name" value="Carboxypeptidase regulatory domain-like"/>
    <property type="match status" value="1"/>
</dbReference>
<keyword evidence="3 7" id="KW-1134">Transmembrane beta strand</keyword>
<reference evidence="11" key="1">
    <citation type="journal article" date="2019" name="Int. J. Syst. Evol. Microbiol.">
        <title>The Global Catalogue of Microorganisms (GCM) 10K type strain sequencing project: providing services to taxonomists for standard genome sequencing and annotation.</title>
        <authorList>
            <consortium name="The Broad Institute Genomics Platform"/>
            <consortium name="The Broad Institute Genome Sequencing Center for Infectious Disease"/>
            <person name="Wu L."/>
            <person name="Ma J."/>
        </authorList>
    </citation>
    <scope>NUCLEOTIDE SEQUENCE [LARGE SCALE GENOMIC DNA]</scope>
    <source>
        <strain evidence="11">CECT 8010</strain>
    </source>
</reference>
<gene>
    <name evidence="10" type="ORF">ACFOW1_16220</name>
</gene>
<comment type="subcellular location">
    <subcellularLocation>
        <location evidence="1 7">Cell outer membrane</location>
        <topology evidence="1 7">Multi-pass membrane protein</topology>
    </subcellularLocation>
</comment>
<accession>A0ABV8PZY4</accession>
<dbReference type="InterPro" id="IPR039426">
    <property type="entry name" value="TonB-dep_rcpt-like"/>
</dbReference>
<evidence type="ECO:0000313" key="11">
    <source>
        <dbReference type="Proteomes" id="UP001595906"/>
    </source>
</evidence>
<dbReference type="Proteomes" id="UP001595906">
    <property type="component" value="Unassembled WGS sequence"/>
</dbReference>
<dbReference type="SUPFAM" id="SSF56935">
    <property type="entry name" value="Porins"/>
    <property type="match status" value="1"/>
</dbReference>
<evidence type="ECO:0000313" key="10">
    <source>
        <dbReference type="EMBL" id="MFC4233448.1"/>
    </source>
</evidence>
<keyword evidence="2 7" id="KW-0813">Transport</keyword>
<dbReference type="InterPro" id="IPR023996">
    <property type="entry name" value="TonB-dep_OMP_SusC/RagA"/>
</dbReference>
<feature type="chain" id="PRO_5047185234" evidence="8">
    <location>
        <begin position="21"/>
        <end position="1056"/>
    </location>
</feature>
<keyword evidence="5 7" id="KW-0472">Membrane</keyword>
<comment type="caution">
    <text evidence="10">The sequence shown here is derived from an EMBL/GenBank/DDBJ whole genome shotgun (WGS) entry which is preliminary data.</text>
</comment>
<dbReference type="Pfam" id="PF13715">
    <property type="entry name" value="CarbopepD_reg_2"/>
    <property type="match status" value="1"/>
</dbReference>
<dbReference type="InterPro" id="IPR037066">
    <property type="entry name" value="Plug_dom_sf"/>
</dbReference>
<dbReference type="Gene3D" id="2.40.170.20">
    <property type="entry name" value="TonB-dependent receptor, beta-barrel domain"/>
    <property type="match status" value="1"/>
</dbReference>
<evidence type="ECO:0000256" key="2">
    <source>
        <dbReference type="ARBA" id="ARBA00022448"/>
    </source>
</evidence>
<evidence type="ECO:0000259" key="9">
    <source>
        <dbReference type="Pfam" id="PF07715"/>
    </source>
</evidence>
<dbReference type="EMBL" id="JBHSDC010000029">
    <property type="protein sequence ID" value="MFC4233448.1"/>
    <property type="molecule type" value="Genomic_DNA"/>
</dbReference>
<evidence type="ECO:0000256" key="7">
    <source>
        <dbReference type="PROSITE-ProRule" id="PRU01360"/>
    </source>
</evidence>
<dbReference type="Gene3D" id="2.60.40.1120">
    <property type="entry name" value="Carboxypeptidase-like, regulatory domain"/>
    <property type="match status" value="1"/>
</dbReference>
<dbReference type="NCBIfam" id="TIGR04056">
    <property type="entry name" value="OMP_RagA_SusC"/>
    <property type="match status" value="1"/>
</dbReference>
<evidence type="ECO:0000256" key="1">
    <source>
        <dbReference type="ARBA" id="ARBA00004571"/>
    </source>
</evidence>
<feature type="signal peptide" evidence="8">
    <location>
        <begin position="1"/>
        <end position="20"/>
    </location>
</feature>
<protein>
    <submittedName>
        <fullName evidence="10">SusC/RagA family TonB-linked outer membrane protein</fullName>
    </submittedName>
</protein>
<dbReference type="InterPro" id="IPR012910">
    <property type="entry name" value="Plug_dom"/>
</dbReference>
<sequence>MRKLCALFMCILVAVTQLLAQNRTVTGKVTDEKGAPVANASVVVKGTTKGVTTSVDGSFSLSVPNTAKTLVISSVNFSPVEMSIKGTPILVKLQPENALLEEVVVVGFGIKNVREVTGAVSKVSGEKIFSEPVTSFNQALAGKTAGVQVNLSTGLLADRTAIRVRGVNSISSSSQPLVVVDGIPQLNTTNLNGFNGGNGNRFDPLSLINSADIESIEILKDAGAAVLYGSQASNGVILITTKKGKKGNMKVSFDSKLSQSTATKQFSVLNGDQFIAISNEKAANRYGVSNPAFATPAKESDINGDGINDRTDWVSLLYRKAMMTDNSVSFSGGADKMTVFGSARYLNQEGIVVGNKLRSGQARLNLDITPKTWFKAGISLAYVQTLANGVLSDTYISGTTVSGLQAPPTLSPYDPTKIHGYNLTTAGGLLSLGNNTPVSPTGATLLPGAAYYYNSLAVLNQNRNNNTATDTKISIYGEIQPIRGLKVTTKFSEQYQSNFEDQYTSPYQAGLGLPYGGLVQDQTQNWNTWVWQNYASFDKTIASDHKIGIVAGAEYQKYNYYYRYTGAGNFSDPFFTTVVDGAYTNTQPGSTAVLDFTGGNNTQNGSISYFGRLNYSFKGKYFVEGAFRRDGFSGFGANNQFGNFPSVSVGWEATKEKFLTGVSWLEYLKVRGSYGTVGNRRGVGDFAARNLYSGAAYTSLTGLAISQQGNAGLKWESSNKLNIGFEANFLKGKLGVVVDYFNTNINNLILSAPTLYTVGVPNSSITTNIGGMTNKGIEVTINATPISTKNFTWTTSLNYTNIKNTVNGLVPSNGNADIISGFQVASVGKSLGLYQLPNWAGVNPANGNPMWYAANGSIKMWDFSTQKWLDDKGNASTALAFADYQYQDKTGLPKWYGGWDNTFKYKNFDLGISITYAGGNYIYNTTKASMLTNFFSNNFTAILNRWTKPGDVTDIPRLYQSDNQANVSSTRFLEKGDYLRVRTITLGYNFQKSLLNKAGIENIRFYVQAFNPFTITKYSGLDPDVNYNAFSNIAIGIDNRATPQVKTLTAGLNITF</sequence>
<keyword evidence="6 7" id="KW-0998">Cell outer membrane</keyword>
<organism evidence="10 11">
    <name type="scientific">Parasediminibacterium paludis</name>
    <dbReference type="NCBI Taxonomy" id="908966"/>
    <lineage>
        <taxon>Bacteria</taxon>
        <taxon>Pseudomonadati</taxon>
        <taxon>Bacteroidota</taxon>
        <taxon>Chitinophagia</taxon>
        <taxon>Chitinophagales</taxon>
        <taxon>Chitinophagaceae</taxon>
        <taxon>Parasediminibacterium</taxon>
    </lineage>
</organism>
<feature type="domain" description="TonB-dependent receptor plug" evidence="9">
    <location>
        <begin position="113"/>
        <end position="236"/>
    </location>
</feature>
<evidence type="ECO:0000256" key="6">
    <source>
        <dbReference type="ARBA" id="ARBA00023237"/>
    </source>
</evidence>